<dbReference type="Proteomes" id="UP000507954">
    <property type="component" value="Unassembled WGS sequence"/>
</dbReference>
<sequence length="46" mass="4829">MLRNGASLAGVGAVLRHRFPSTTALYAKVDIGLLSEISQPHGGRLP</sequence>
<protein>
    <recommendedName>
        <fullName evidence="3">Integrase</fullName>
    </recommendedName>
</protein>
<proteinExistence type="predicted"/>
<dbReference type="AlphaFoldDB" id="A0A508X4U9"/>
<dbReference type="EMBL" id="CABFNB010000141">
    <property type="protein sequence ID" value="VTZ64869.1"/>
    <property type="molecule type" value="Genomic_DNA"/>
</dbReference>
<accession>A0A508X4U9</accession>
<name>A0A508X4U9_9HYPH</name>
<evidence type="ECO:0000313" key="2">
    <source>
        <dbReference type="Proteomes" id="UP000507954"/>
    </source>
</evidence>
<reference evidence="1 2" key="1">
    <citation type="submission" date="2019-06" db="EMBL/GenBank/DDBJ databases">
        <authorList>
            <person name="Le Quere A."/>
            <person name="Colella S."/>
        </authorList>
    </citation>
    <scope>NUCLEOTIDE SEQUENCE [LARGE SCALE GENOMIC DNA]</scope>
    <source>
        <strain evidence="1">EmedicaeMD41</strain>
    </source>
</reference>
<evidence type="ECO:0008006" key="3">
    <source>
        <dbReference type="Google" id="ProtNLM"/>
    </source>
</evidence>
<evidence type="ECO:0000313" key="1">
    <source>
        <dbReference type="EMBL" id="VTZ64869.1"/>
    </source>
</evidence>
<gene>
    <name evidence="1" type="ORF">EMEDMD4_710002</name>
</gene>
<organism evidence="1 2">
    <name type="scientific">Sinorhizobium medicae</name>
    <dbReference type="NCBI Taxonomy" id="110321"/>
    <lineage>
        <taxon>Bacteria</taxon>
        <taxon>Pseudomonadati</taxon>
        <taxon>Pseudomonadota</taxon>
        <taxon>Alphaproteobacteria</taxon>
        <taxon>Hyphomicrobiales</taxon>
        <taxon>Rhizobiaceae</taxon>
        <taxon>Sinorhizobium/Ensifer group</taxon>
        <taxon>Sinorhizobium</taxon>
    </lineage>
</organism>